<evidence type="ECO:0000256" key="3">
    <source>
        <dbReference type="ARBA" id="ARBA00022553"/>
    </source>
</evidence>
<evidence type="ECO:0000259" key="5">
    <source>
        <dbReference type="PROSITE" id="PS50075"/>
    </source>
</evidence>
<keyword evidence="4" id="KW-0436">Ligase</keyword>
<sequence>MSAPIGGVRRLRRSRTRGPRVQTLPQLLSAAVEANAERPALRCAGKLLTYAELDSRSSRLARALIARGLGPEDRVVVALPRSIDSVVAIWAVAKCGAAYVPVDPSYPADRVRHMLTDSGAAVGITLMEWRGALGAGLEWFELDAPARVDELARAADHPVSYLERVRELHGDHAAYVIYTSGSTGIPKGVIVTHTGLAGLCAEAVRRFGLTRDARTLHFASPSFDAAILELLLAAGAGATMVIAPPGIYGGDELLGLLREERVTHAFTTPAALCGTDPVALPELRALLVGGEACPAELVARWSADHALFNLYGPTETTVAVAMSDPLTAGAAITVGPPVPGVTALVLDARLRPVPDGASGELYLAGAALARGYHDRPGLTACSFVALPGGDGQRMYRTGDVVRWIVGVTGHRELEYLGRNDSQVKIRGFRVELGEIDAVLAADESVSFVATTIRRLPNGEAAPASYVLAETGATIDVSALRERARRALPRHAVPAAIVVIDRIPLTPAGKLDRAALPEPRLEVREFREPVGATERVIAAEFAQLLGIDRSSSQRLVGGTDDFFELGGNSLVAMRLTARLSATFGFRVPVDLVFDHPTVAGLAAAVTADPGDTAVRYHDRPALTPRTRGDRDPLSPAQQRMWFLARLDPGSAAQHISIALRLSGVLDVAALGAAVGDLCERHEVLRTVYPEIDGVGYQRVLPLERVRFSPVPQAITESDLPGELIALVSAGFDVTRDVPLRIGLFRLADAEHVLAVVVHHIAADGFSLAPLTRDLAVAYGARSHAQAPAWTPLPVQYADYAIWQRESLGSREDPDSLLSRQLRYWRETLAGLPPLLELPTDRPRPQALGTRGATYGFEVDARLRDALERLARDRGASLFMVVHAALAVVLARLSRTGDVAVGTPLAGRGERQLDDLIGMFVNTLVLRTGVDGSEPFARLLDRVRSTDLDAFAHADVPFESLVEELDPPRTEAHHPLVQVLLTFQNLGEQALRLPDLTIAGVDLADEIAEFDLELTVVEGGAGDGLHCAWRYATELFDESTIAVLAERMVRVLAAAAADPQRPVGDLPLSASTEPAAVTTGSSLSLEAPETLLEPFHAQAARTPFAVAVVGEDRSWTYAEFASWVNSLARELISAGVGPETRVAVAIRRSPEMLAAIYAVLTAGGAYTPIDPGHPADRIAHMIDTIRPACVLTSGAEAVESDPTVPRLRIDGLEAQGNGALSAHAATPITDAERIAPLRSSNAAYVLFTSGSTGRPKGVTITHAAVANLICWMREHYGLGPGDAVLHKTPVTFDASVWELFLPLQIGAPLVIARPDGHLDPDYLMATVRRHGVTILDFVPSMLALLLEDEQVELPTGVRYLAVGGEELPPHVVERLRKRHPAIMDNQYGPTEATVISTFHRCADAYHERVPIGRAVPNTAAYVLDSRLHPVPAGVAGELYLAGRQLARGYEAASGETASRLIADPFGPAGSRMYRTGDLARMRTDGVLEFLGRTDFQLSLHGLRIEPGEVESALCEHPAVAHAAVVVRRAQLIGYVTPVAGGVVDTGAVLALARDRLPGFMVPAQLVVLDAFPLGTSGKLDRSALPEPTSSPREFEAPITADEHAVAAVFAAVLGLERVGRTDDFFALGGTSLTAIRVRAALSERLESDVPLRHLFRHPRVDELAAALRDEPAPPADHPDPRADALLDPAVTAAGCAPVRPGEPAAVLLTGATGFLGVFLLRELLERTTATVHCLVRAESPTAARARILAAATAYRIDLAPYTERIVAVPGDLAAPRLGLDAGRHADLAQRVDAIYHNGALVNHLEPYERMRAANVGGTVSILRLATTTRLKPVHYVSTASLPDLETDPPADLPGYVQTKWVAERLVTAAAERGIPTAVYRPGLITGDTRTGAGSPDAWWTMLRAMLILGLAPDLGDIEVEMVPVDHVAAAITGLSRHSRPGVFDLSRPATVSLRKLLEQIQSRGYRVEVVDPERFGKELATAAEQRAAAGDHTLSRAAALAINYAGGLASAPCTLDSLATAAQLDRIGIRCPAVDAAVLDRYLEYFVGTGYFPPAR</sequence>
<keyword evidence="2" id="KW-0596">Phosphopantetheine</keyword>
<dbReference type="FunFam" id="3.40.50.980:FF:000001">
    <property type="entry name" value="Non-ribosomal peptide synthetase"/>
    <property type="match status" value="2"/>
</dbReference>
<dbReference type="Pfam" id="PF07993">
    <property type="entry name" value="NAD_binding_4"/>
    <property type="match status" value="1"/>
</dbReference>
<evidence type="ECO:0000313" key="6">
    <source>
        <dbReference type="EMBL" id="MVU75988.1"/>
    </source>
</evidence>
<dbReference type="InterPro" id="IPR025110">
    <property type="entry name" value="AMP-bd_C"/>
</dbReference>
<dbReference type="PROSITE" id="PS50075">
    <property type="entry name" value="CARRIER"/>
    <property type="match status" value="2"/>
</dbReference>
<dbReference type="InterPro" id="IPR000873">
    <property type="entry name" value="AMP-dep_synth/lig_dom"/>
</dbReference>
<name>A0A7K1UQ12_9NOCA</name>
<dbReference type="SUPFAM" id="SSF56801">
    <property type="entry name" value="Acetyl-CoA synthetase-like"/>
    <property type="match status" value="2"/>
</dbReference>
<dbReference type="SUPFAM" id="SSF52777">
    <property type="entry name" value="CoA-dependent acyltransferases"/>
    <property type="match status" value="2"/>
</dbReference>
<reference evidence="6 7" key="1">
    <citation type="submission" date="2019-12" db="EMBL/GenBank/DDBJ databases">
        <title>Nocardia sp. nov. ET3-3 isolated from soil.</title>
        <authorList>
            <person name="Kanchanasin P."/>
            <person name="Tanasupawat S."/>
            <person name="Yuki M."/>
            <person name="Kudo T."/>
        </authorList>
    </citation>
    <scope>NUCLEOTIDE SEQUENCE [LARGE SCALE GENOMIC DNA]</scope>
    <source>
        <strain evidence="6 7">ET3-3</strain>
    </source>
</reference>
<feature type="domain" description="Carrier" evidence="5">
    <location>
        <begin position="527"/>
        <end position="608"/>
    </location>
</feature>
<dbReference type="InterPro" id="IPR001242">
    <property type="entry name" value="Condensation_dom"/>
</dbReference>
<dbReference type="SMART" id="SM00823">
    <property type="entry name" value="PKS_PP"/>
    <property type="match status" value="2"/>
</dbReference>
<dbReference type="Pfam" id="PF00668">
    <property type="entry name" value="Condensation"/>
    <property type="match status" value="1"/>
</dbReference>
<dbReference type="InterPro" id="IPR006162">
    <property type="entry name" value="Ppantetheine_attach_site"/>
</dbReference>
<dbReference type="Gene3D" id="1.10.1200.10">
    <property type="entry name" value="ACP-like"/>
    <property type="match status" value="2"/>
</dbReference>
<dbReference type="SUPFAM" id="SSF47336">
    <property type="entry name" value="ACP-like"/>
    <property type="match status" value="2"/>
</dbReference>
<dbReference type="EMBL" id="WRPP01000001">
    <property type="protein sequence ID" value="MVU75988.1"/>
    <property type="molecule type" value="Genomic_DNA"/>
</dbReference>
<dbReference type="Proteomes" id="UP000466794">
    <property type="component" value="Unassembled WGS sequence"/>
</dbReference>
<protein>
    <submittedName>
        <fullName evidence="6">Amino acid adenylation domain-containing protein</fullName>
    </submittedName>
</protein>
<dbReference type="Gene3D" id="3.30.559.30">
    <property type="entry name" value="Nonribosomal peptide synthetase, condensation domain"/>
    <property type="match status" value="1"/>
</dbReference>
<dbReference type="Gene3D" id="3.30.300.30">
    <property type="match status" value="2"/>
</dbReference>
<dbReference type="Gene3D" id="2.30.38.10">
    <property type="entry name" value="Luciferase, Domain 3"/>
    <property type="match status" value="2"/>
</dbReference>
<dbReference type="Pfam" id="PF13193">
    <property type="entry name" value="AMP-binding_C"/>
    <property type="match status" value="2"/>
</dbReference>
<dbReference type="InterPro" id="IPR010071">
    <property type="entry name" value="AA_adenyl_dom"/>
</dbReference>
<dbReference type="Gene3D" id="3.40.50.720">
    <property type="entry name" value="NAD(P)-binding Rossmann-like Domain"/>
    <property type="match status" value="1"/>
</dbReference>
<feature type="domain" description="Carrier" evidence="5">
    <location>
        <begin position="1594"/>
        <end position="1669"/>
    </location>
</feature>
<dbReference type="InterPro" id="IPR045851">
    <property type="entry name" value="AMP-bd_C_sf"/>
</dbReference>
<dbReference type="InterPro" id="IPR013120">
    <property type="entry name" value="FAR_NAD-bd"/>
</dbReference>
<dbReference type="GO" id="GO:0005829">
    <property type="term" value="C:cytosol"/>
    <property type="evidence" value="ECO:0007669"/>
    <property type="project" value="TreeGrafter"/>
</dbReference>
<dbReference type="InterPro" id="IPR020806">
    <property type="entry name" value="PKS_PP-bd"/>
</dbReference>
<dbReference type="PROSITE" id="PS00012">
    <property type="entry name" value="PHOSPHOPANTETHEINE"/>
    <property type="match status" value="1"/>
</dbReference>
<dbReference type="SUPFAM" id="SSF51735">
    <property type="entry name" value="NAD(P)-binding Rossmann-fold domains"/>
    <property type="match status" value="1"/>
</dbReference>
<dbReference type="InterPro" id="IPR020845">
    <property type="entry name" value="AMP-binding_CS"/>
</dbReference>
<evidence type="ECO:0000256" key="1">
    <source>
        <dbReference type="ARBA" id="ARBA00001957"/>
    </source>
</evidence>
<dbReference type="GO" id="GO:0031177">
    <property type="term" value="F:phosphopantetheine binding"/>
    <property type="evidence" value="ECO:0007669"/>
    <property type="project" value="InterPro"/>
</dbReference>
<dbReference type="InterPro" id="IPR010080">
    <property type="entry name" value="Thioester_reductase-like_dom"/>
</dbReference>
<dbReference type="PANTHER" id="PTHR45527">
    <property type="entry name" value="NONRIBOSOMAL PEPTIDE SYNTHETASE"/>
    <property type="match status" value="1"/>
</dbReference>
<gene>
    <name evidence="6" type="ORF">GPX89_01870</name>
</gene>
<dbReference type="GO" id="GO:0043041">
    <property type="term" value="P:amino acid activation for nonribosomal peptide biosynthetic process"/>
    <property type="evidence" value="ECO:0007669"/>
    <property type="project" value="TreeGrafter"/>
</dbReference>
<keyword evidence="7" id="KW-1185">Reference proteome</keyword>
<accession>A0A7K1UQ12</accession>
<keyword evidence="3" id="KW-0597">Phosphoprotein</keyword>
<evidence type="ECO:0000256" key="4">
    <source>
        <dbReference type="ARBA" id="ARBA00022598"/>
    </source>
</evidence>
<dbReference type="CDD" id="cd05235">
    <property type="entry name" value="SDR_e1"/>
    <property type="match status" value="1"/>
</dbReference>
<dbReference type="InterPro" id="IPR036291">
    <property type="entry name" value="NAD(P)-bd_dom_sf"/>
</dbReference>
<dbReference type="Pfam" id="PF00501">
    <property type="entry name" value="AMP-binding"/>
    <property type="match status" value="2"/>
</dbReference>
<comment type="cofactor">
    <cofactor evidence="1">
        <name>pantetheine 4'-phosphate</name>
        <dbReference type="ChEBI" id="CHEBI:47942"/>
    </cofactor>
</comment>
<dbReference type="FunFam" id="3.40.50.12780:FF:000012">
    <property type="entry name" value="Non-ribosomal peptide synthetase"/>
    <property type="match status" value="1"/>
</dbReference>
<dbReference type="InterPro" id="IPR036736">
    <property type="entry name" value="ACP-like_sf"/>
</dbReference>
<dbReference type="Pfam" id="PF00550">
    <property type="entry name" value="PP-binding"/>
    <property type="match status" value="2"/>
</dbReference>
<organism evidence="6 7">
    <name type="scientific">Nocardia terrae</name>
    <dbReference type="NCBI Taxonomy" id="2675851"/>
    <lineage>
        <taxon>Bacteria</taxon>
        <taxon>Bacillati</taxon>
        <taxon>Actinomycetota</taxon>
        <taxon>Actinomycetes</taxon>
        <taxon>Mycobacteriales</taxon>
        <taxon>Nocardiaceae</taxon>
        <taxon>Nocardia</taxon>
    </lineage>
</organism>
<dbReference type="PROSITE" id="PS00455">
    <property type="entry name" value="AMP_BINDING"/>
    <property type="match status" value="2"/>
</dbReference>
<dbReference type="CDD" id="cd19540">
    <property type="entry name" value="LCL_NRPS-like"/>
    <property type="match status" value="1"/>
</dbReference>
<dbReference type="PANTHER" id="PTHR45527:SF1">
    <property type="entry name" value="FATTY ACID SYNTHASE"/>
    <property type="match status" value="1"/>
</dbReference>
<dbReference type="GO" id="GO:0016874">
    <property type="term" value="F:ligase activity"/>
    <property type="evidence" value="ECO:0007669"/>
    <property type="project" value="UniProtKB-KW"/>
</dbReference>
<dbReference type="NCBIfam" id="TIGR01733">
    <property type="entry name" value="AA-adenyl-dom"/>
    <property type="match status" value="2"/>
</dbReference>
<dbReference type="Gene3D" id="3.30.559.10">
    <property type="entry name" value="Chloramphenicol acetyltransferase-like domain"/>
    <property type="match status" value="1"/>
</dbReference>
<dbReference type="GO" id="GO:0044550">
    <property type="term" value="P:secondary metabolite biosynthetic process"/>
    <property type="evidence" value="ECO:0007669"/>
    <property type="project" value="TreeGrafter"/>
</dbReference>
<evidence type="ECO:0000256" key="2">
    <source>
        <dbReference type="ARBA" id="ARBA00022450"/>
    </source>
</evidence>
<dbReference type="GO" id="GO:0008610">
    <property type="term" value="P:lipid biosynthetic process"/>
    <property type="evidence" value="ECO:0007669"/>
    <property type="project" value="UniProtKB-ARBA"/>
</dbReference>
<dbReference type="InterPro" id="IPR009081">
    <property type="entry name" value="PP-bd_ACP"/>
</dbReference>
<proteinExistence type="predicted"/>
<dbReference type="UniPathway" id="UPA00011"/>
<dbReference type="InterPro" id="IPR023213">
    <property type="entry name" value="CAT-like_dom_sf"/>
</dbReference>
<comment type="caution">
    <text evidence="6">The sequence shown here is derived from an EMBL/GenBank/DDBJ whole genome shotgun (WGS) entry which is preliminary data.</text>
</comment>
<dbReference type="Gene3D" id="3.40.50.980">
    <property type="match status" value="4"/>
</dbReference>
<evidence type="ECO:0000313" key="7">
    <source>
        <dbReference type="Proteomes" id="UP000466794"/>
    </source>
</evidence>
<dbReference type="NCBIfam" id="TIGR01746">
    <property type="entry name" value="Thioester-redct"/>
    <property type="match status" value="1"/>
</dbReference>